<dbReference type="EMBL" id="CP036263">
    <property type="protein sequence ID" value="QDS99599.1"/>
    <property type="molecule type" value="Genomic_DNA"/>
</dbReference>
<name>A0A517MXL5_9BACT</name>
<reference evidence="1 2" key="1">
    <citation type="submission" date="2019-02" db="EMBL/GenBank/DDBJ databases">
        <title>Deep-cultivation of Planctomycetes and their phenomic and genomic characterization uncovers novel biology.</title>
        <authorList>
            <person name="Wiegand S."/>
            <person name="Jogler M."/>
            <person name="Boedeker C."/>
            <person name="Pinto D."/>
            <person name="Vollmers J."/>
            <person name="Rivas-Marin E."/>
            <person name="Kohn T."/>
            <person name="Peeters S.H."/>
            <person name="Heuer A."/>
            <person name="Rast P."/>
            <person name="Oberbeckmann S."/>
            <person name="Bunk B."/>
            <person name="Jeske O."/>
            <person name="Meyerdierks A."/>
            <person name="Storesund J.E."/>
            <person name="Kallscheuer N."/>
            <person name="Luecker S."/>
            <person name="Lage O.M."/>
            <person name="Pohl T."/>
            <person name="Merkel B.J."/>
            <person name="Hornburger P."/>
            <person name="Mueller R.-W."/>
            <person name="Bruemmer F."/>
            <person name="Labrenz M."/>
            <person name="Spormann A.M."/>
            <person name="Op den Camp H."/>
            <person name="Overmann J."/>
            <person name="Amann R."/>
            <person name="Jetten M.S.M."/>
            <person name="Mascher T."/>
            <person name="Medema M.H."/>
            <person name="Devos D.P."/>
            <person name="Kaster A.-K."/>
            <person name="Ovreas L."/>
            <person name="Rohde M."/>
            <person name="Galperin M.Y."/>
            <person name="Jogler C."/>
        </authorList>
    </citation>
    <scope>NUCLEOTIDE SEQUENCE [LARGE SCALE GENOMIC DNA]</scope>
    <source>
        <strain evidence="1 2">HG15A2</strain>
    </source>
</reference>
<dbReference type="Proteomes" id="UP000319852">
    <property type="component" value="Chromosome"/>
</dbReference>
<keyword evidence="2" id="KW-1185">Reference proteome</keyword>
<gene>
    <name evidence="1" type="ORF">HG15A2_29250</name>
</gene>
<dbReference type="KEGG" id="amob:HG15A2_29250"/>
<organism evidence="1 2">
    <name type="scientific">Adhaeretor mobilis</name>
    <dbReference type="NCBI Taxonomy" id="1930276"/>
    <lineage>
        <taxon>Bacteria</taxon>
        <taxon>Pseudomonadati</taxon>
        <taxon>Planctomycetota</taxon>
        <taxon>Planctomycetia</taxon>
        <taxon>Pirellulales</taxon>
        <taxon>Lacipirellulaceae</taxon>
        <taxon>Adhaeretor</taxon>
    </lineage>
</organism>
<protein>
    <submittedName>
        <fullName evidence="1">Uncharacterized protein</fullName>
    </submittedName>
</protein>
<sequence length="77" mass="8548">MADGYGVLLETIFGTGCGVISGGIDVLFTSNHQRWKTLKHPLVLKTIFGLGDSVRRLITYLKNSDVSYSCTIWKKQV</sequence>
<evidence type="ECO:0000313" key="2">
    <source>
        <dbReference type="Proteomes" id="UP000319852"/>
    </source>
</evidence>
<evidence type="ECO:0000313" key="1">
    <source>
        <dbReference type="EMBL" id="QDS99599.1"/>
    </source>
</evidence>
<dbReference type="AlphaFoldDB" id="A0A517MXL5"/>
<proteinExistence type="predicted"/>
<accession>A0A517MXL5</accession>